<keyword evidence="6" id="KW-1185">Reference proteome</keyword>
<feature type="compositionally biased region" description="Basic residues" evidence="1">
    <location>
        <begin position="69"/>
        <end position="79"/>
    </location>
</feature>
<proteinExistence type="predicted"/>
<feature type="domain" description="SLS1 N-terminal" evidence="3">
    <location>
        <begin position="106"/>
        <end position="185"/>
    </location>
</feature>
<dbReference type="eggNOG" id="ENOG502QUD1">
    <property type="taxonomic scope" value="Eukaryota"/>
</dbReference>
<dbReference type="Pfam" id="PF20778">
    <property type="entry name" value="SLS1_C"/>
    <property type="match status" value="1"/>
</dbReference>
<dbReference type="Proteomes" id="UP000011777">
    <property type="component" value="Unassembled WGS sequence"/>
</dbReference>
<evidence type="ECO:0000259" key="4">
    <source>
        <dbReference type="Pfam" id="PF20778"/>
    </source>
</evidence>
<dbReference type="InterPro" id="IPR048401">
    <property type="entry name" value="SLS1_C"/>
</dbReference>
<dbReference type="STRING" id="1245528.M3JVZ2"/>
<feature type="domain" description="SLS1 first KH" evidence="2">
    <location>
        <begin position="200"/>
        <end position="259"/>
    </location>
</feature>
<dbReference type="Pfam" id="PF14611">
    <property type="entry name" value="KH_SLS1_1"/>
    <property type="match status" value="1"/>
</dbReference>
<dbReference type="HOGENOM" id="CLU_012168_0_0_1"/>
<accession>M3JVZ2</accession>
<dbReference type="InterPro" id="IPR048400">
    <property type="entry name" value="SLS1_N"/>
</dbReference>
<feature type="compositionally biased region" description="Basic and acidic residues" evidence="1">
    <location>
        <begin position="453"/>
        <end position="477"/>
    </location>
</feature>
<dbReference type="Pfam" id="PF20776">
    <property type="entry name" value="SLS1_N"/>
    <property type="match status" value="1"/>
</dbReference>
<dbReference type="OrthoDB" id="5392646at2759"/>
<evidence type="ECO:0000259" key="2">
    <source>
        <dbReference type="Pfam" id="PF14611"/>
    </source>
</evidence>
<dbReference type="InterPro" id="IPR032741">
    <property type="entry name" value="Sls1_KH-1"/>
</dbReference>
<dbReference type="AlphaFoldDB" id="M3JVZ2"/>
<comment type="caution">
    <text evidence="5">The sequence shown here is derived from an EMBL/GenBank/DDBJ whole genome shotgun (WGS) entry which is preliminary data.</text>
</comment>
<dbReference type="EMBL" id="AOGT01001967">
    <property type="protein sequence ID" value="EMG46554.1"/>
    <property type="molecule type" value="Genomic_DNA"/>
</dbReference>
<reference evidence="5 6" key="1">
    <citation type="submission" date="2013-02" db="EMBL/GenBank/DDBJ databases">
        <title>Genome sequence of Candida maltosa Xu316, a potential industrial strain for xylitol and ethanol production.</title>
        <authorList>
            <person name="Yu J."/>
            <person name="Wang Q."/>
            <person name="Geng X."/>
            <person name="Bao W."/>
            <person name="He P."/>
            <person name="Cai J."/>
        </authorList>
    </citation>
    <scope>NUCLEOTIDE SEQUENCE [LARGE SCALE GENOMIC DNA]</scope>
    <source>
        <strain evidence="6">Xu316</strain>
    </source>
</reference>
<evidence type="ECO:0000259" key="3">
    <source>
        <dbReference type="Pfam" id="PF20776"/>
    </source>
</evidence>
<name>M3JVZ2_CANMX</name>
<protein>
    <submittedName>
        <fullName evidence="5">Sigma-like sequence protein, mitochondrial, putative</fullName>
    </submittedName>
</protein>
<organism evidence="5 6">
    <name type="scientific">Candida maltosa (strain Xu316)</name>
    <name type="common">Yeast</name>
    <dbReference type="NCBI Taxonomy" id="1245528"/>
    <lineage>
        <taxon>Eukaryota</taxon>
        <taxon>Fungi</taxon>
        <taxon>Dikarya</taxon>
        <taxon>Ascomycota</taxon>
        <taxon>Saccharomycotina</taxon>
        <taxon>Pichiomycetes</taxon>
        <taxon>Debaryomycetaceae</taxon>
        <taxon>Candida/Lodderomyces clade</taxon>
        <taxon>Candida</taxon>
    </lineage>
</organism>
<gene>
    <name evidence="5" type="ORF">G210_3186</name>
</gene>
<sequence length="866" mass="100182">MAFPRIKSLRTFKIRNSTTITRNLQQSTFYYQETKSDPFVLPELKDEHDLRYDTSKRVYLKPNQIYNKTKNKKKTRKNVSTHNNSSPSIDRSFLRGLKELSPEATEKANDIVKSIDSYQPVDTSIGKKRFDRIIANMSKAFTKDQLYSYYDTYKENNPESEVCISRGLTKNELLESILLNVWKINKSESLVLNDILETRHLELKKHEAFFLDPKRSHLYEEMNSMKVKAKLLSNRMSISGTESNLNFIEAEIRKFLDSIQSQSFDMTLLKLNNHTKTQVEELAKVYFEKMEESNYTIYGKTQADINLAKRLLSWSYESNPHVKYEVFRPRRLMNYSYVPFKMDEILPWHYRKSNYFSIVKEDYKPVNELIFDKFDKISDFFINSKVLERLPDARFDMGVRKYKDIMERVLSMDDLHHNNKFIPDDDFKLSEETKFADLVEPVEPQPEVSAEEASPRESVSETSPKESTGETLPDLDKIKNIEEGFEGLDKFRTELGLFSEQEVDANEFPSIAKLVEDFEAADSKTNDLESFRKELNNFTTKDDAEPEMNVLDELLDLETKTNDQTKWKKRVDISEYLSYTQILEMYKQVSDVSYVDKLKGVGKDSILSSAYTLQFGSLVLKSYRPSKGLFPVAPKVSAKSDFKFISLAPFVNDLTTSLPLVATNTDKPYTSSIQIRLVPSMYQTDENGQTVLSDQTADYPPVEIQCEVNSRGTLALDTLQVLSLEAQHNVAVNLPNLVSDMEISRLVLGNLFPEQAESMEEKFSHQPDLEKFLEKSKLNFSGSNNVEVHPSLTLKFKDTEVKYDYLHISYKTDFLFEYNEREVVYSIIEGGDLGGRRCEIMIGAGELSFYEFRDLVVDAVELINKV</sequence>
<evidence type="ECO:0000313" key="6">
    <source>
        <dbReference type="Proteomes" id="UP000011777"/>
    </source>
</evidence>
<evidence type="ECO:0000256" key="1">
    <source>
        <dbReference type="SAM" id="MobiDB-lite"/>
    </source>
</evidence>
<dbReference type="OMA" id="LWFELDE"/>
<feature type="domain" description="SLS1 C-terminal" evidence="4">
    <location>
        <begin position="490"/>
        <end position="847"/>
    </location>
</feature>
<feature type="region of interest" description="Disordered" evidence="1">
    <location>
        <begin position="439"/>
        <end position="477"/>
    </location>
</feature>
<evidence type="ECO:0000313" key="5">
    <source>
        <dbReference type="EMBL" id="EMG46554.1"/>
    </source>
</evidence>
<feature type="region of interest" description="Disordered" evidence="1">
    <location>
        <begin position="69"/>
        <end position="90"/>
    </location>
</feature>
<feature type="compositionally biased region" description="Polar residues" evidence="1">
    <location>
        <begin position="80"/>
        <end position="89"/>
    </location>
</feature>